<organism evidence="2 3">
    <name type="scientific">Pyrocoelia pectoralis</name>
    <dbReference type="NCBI Taxonomy" id="417401"/>
    <lineage>
        <taxon>Eukaryota</taxon>
        <taxon>Metazoa</taxon>
        <taxon>Ecdysozoa</taxon>
        <taxon>Arthropoda</taxon>
        <taxon>Hexapoda</taxon>
        <taxon>Insecta</taxon>
        <taxon>Pterygota</taxon>
        <taxon>Neoptera</taxon>
        <taxon>Endopterygota</taxon>
        <taxon>Coleoptera</taxon>
        <taxon>Polyphaga</taxon>
        <taxon>Elateriformia</taxon>
        <taxon>Elateroidea</taxon>
        <taxon>Lampyridae</taxon>
        <taxon>Lampyrinae</taxon>
        <taxon>Pyrocoelia</taxon>
    </lineage>
</organism>
<dbReference type="PANTHER" id="PTHR14549:SF2">
    <property type="entry name" value="TRANSMEMBRANE PROTEIN 223"/>
    <property type="match status" value="1"/>
</dbReference>
<feature type="transmembrane region" description="Helical" evidence="1">
    <location>
        <begin position="59"/>
        <end position="79"/>
    </location>
</feature>
<sequence length="215" mass="25123">MLFHKLFLLPNKLKLFQICRTIKTTPKNFTNEVPIVNVNTNLVKDVILYKYDNPRFFKFLNIFAFCQFSFWTYLSLFAYTSLRDAPVPSSTTAPWWQRINLGENKYRNGITFLSFLLGYGILSISWMYTLRSVRYLVLHKGGGKVTFVTYTPYGVNRMMTVGLENVSSQQTRQSATTQLPIKVKNRFMYYILDMKGEFKNGPLFDYTAGLKRTLK</sequence>
<dbReference type="InterPro" id="IPR026100">
    <property type="entry name" value="Tmem223"/>
</dbReference>
<dbReference type="InterPro" id="IPR045325">
    <property type="entry name" value="TMEM70/TMEM186/TMEM223"/>
</dbReference>
<evidence type="ECO:0000313" key="2">
    <source>
        <dbReference type="EMBL" id="KAK5640431.1"/>
    </source>
</evidence>
<dbReference type="PANTHER" id="PTHR14549">
    <property type="entry name" value="TRANSMEMBRANE PROTEIN 223"/>
    <property type="match status" value="1"/>
</dbReference>
<protein>
    <recommendedName>
        <fullName evidence="4">Transmembrane protein 223</fullName>
    </recommendedName>
</protein>
<reference evidence="2 3" key="1">
    <citation type="journal article" date="2024" name="Insects">
        <title>An Improved Chromosome-Level Genome Assembly of the Firefly Pyrocoelia pectoralis.</title>
        <authorList>
            <person name="Fu X."/>
            <person name="Meyer-Rochow V.B."/>
            <person name="Ballantyne L."/>
            <person name="Zhu X."/>
        </authorList>
    </citation>
    <scope>NUCLEOTIDE SEQUENCE [LARGE SCALE GENOMIC DNA]</scope>
    <source>
        <strain evidence="2">XCY_ONT2</strain>
    </source>
</reference>
<accession>A0AAN7ZHB0</accession>
<keyword evidence="1" id="KW-0472">Membrane</keyword>
<dbReference type="GO" id="GO:0007399">
    <property type="term" value="P:nervous system development"/>
    <property type="evidence" value="ECO:0007669"/>
    <property type="project" value="TreeGrafter"/>
</dbReference>
<feature type="transmembrane region" description="Helical" evidence="1">
    <location>
        <begin position="110"/>
        <end position="130"/>
    </location>
</feature>
<evidence type="ECO:0000256" key="1">
    <source>
        <dbReference type="SAM" id="Phobius"/>
    </source>
</evidence>
<name>A0AAN7ZHB0_9COLE</name>
<dbReference type="Proteomes" id="UP001329430">
    <property type="component" value="Chromosome 8"/>
</dbReference>
<evidence type="ECO:0000313" key="3">
    <source>
        <dbReference type="Proteomes" id="UP001329430"/>
    </source>
</evidence>
<keyword evidence="1" id="KW-0812">Transmembrane</keyword>
<keyword evidence="3" id="KW-1185">Reference proteome</keyword>
<keyword evidence="1" id="KW-1133">Transmembrane helix</keyword>
<evidence type="ECO:0008006" key="4">
    <source>
        <dbReference type="Google" id="ProtNLM"/>
    </source>
</evidence>
<dbReference type="GO" id="GO:0005739">
    <property type="term" value="C:mitochondrion"/>
    <property type="evidence" value="ECO:0007669"/>
    <property type="project" value="TreeGrafter"/>
</dbReference>
<gene>
    <name evidence="2" type="ORF">RI129_011242</name>
</gene>
<dbReference type="Pfam" id="PF06979">
    <property type="entry name" value="TMEM70"/>
    <property type="match status" value="1"/>
</dbReference>
<proteinExistence type="predicted"/>
<dbReference type="EMBL" id="JAVRBK010000008">
    <property type="protein sequence ID" value="KAK5640431.1"/>
    <property type="molecule type" value="Genomic_DNA"/>
</dbReference>
<dbReference type="AlphaFoldDB" id="A0AAN7ZHB0"/>
<comment type="caution">
    <text evidence="2">The sequence shown here is derived from an EMBL/GenBank/DDBJ whole genome shotgun (WGS) entry which is preliminary data.</text>
</comment>